<dbReference type="Pfam" id="PF00769">
    <property type="entry name" value="ERM_C"/>
    <property type="match status" value="1"/>
</dbReference>
<feature type="domain" description="Ezrin/radixin/moesin C-terminal" evidence="2">
    <location>
        <begin position="40"/>
        <end position="115"/>
    </location>
</feature>
<keyword evidence="4" id="KW-1185">Reference proteome</keyword>
<feature type="region of interest" description="Disordered" evidence="1">
    <location>
        <begin position="1"/>
        <end position="55"/>
    </location>
</feature>
<evidence type="ECO:0000256" key="1">
    <source>
        <dbReference type="SAM" id="MobiDB-lite"/>
    </source>
</evidence>
<dbReference type="InterPro" id="IPR011259">
    <property type="entry name" value="ERM_C_dom"/>
</dbReference>
<dbReference type="AlphaFoldDB" id="A0A3B5LIV9"/>
<evidence type="ECO:0000313" key="3">
    <source>
        <dbReference type="Ensembl" id="ENSXCOP00000010580.1"/>
    </source>
</evidence>
<name>A0A3B5LIV9_9TELE</name>
<dbReference type="SUPFAM" id="SSF48678">
    <property type="entry name" value="Moesin tail domain"/>
    <property type="match status" value="1"/>
</dbReference>
<dbReference type="PRINTS" id="PR00661">
    <property type="entry name" value="ERMFAMILY"/>
</dbReference>
<evidence type="ECO:0000313" key="4">
    <source>
        <dbReference type="Proteomes" id="UP000261380"/>
    </source>
</evidence>
<dbReference type="Gene3D" id="6.10.360.10">
    <property type="match status" value="1"/>
</dbReference>
<dbReference type="STRING" id="32473.ENSXCOP00000010580"/>
<dbReference type="GeneTree" id="ENSGT01090000260082"/>
<feature type="compositionally biased region" description="Basic and acidic residues" evidence="1">
    <location>
        <begin position="41"/>
        <end position="55"/>
    </location>
</feature>
<evidence type="ECO:0000259" key="2">
    <source>
        <dbReference type="Pfam" id="PF00769"/>
    </source>
</evidence>
<dbReference type="InterPro" id="IPR011174">
    <property type="entry name" value="ERM"/>
</dbReference>
<dbReference type="InterPro" id="IPR000798">
    <property type="entry name" value="Ez/rad/moesin-like"/>
</dbReference>
<feature type="compositionally biased region" description="Acidic residues" evidence="1">
    <location>
        <begin position="20"/>
        <end position="32"/>
    </location>
</feature>
<reference evidence="3" key="2">
    <citation type="submission" date="2025-09" db="UniProtKB">
        <authorList>
            <consortium name="Ensembl"/>
        </authorList>
    </citation>
    <scope>IDENTIFICATION</scope>
</reference>
<dbReference type="InterPro" id="IPR008954">
    <property type="entry name" value="Moesin_tail_sf"/>
</dbReference>
<protein>
    <recommendedName>
        <fullName evidence="2">Ezrin/radixin/moesin C-terminal domain-containing protein</fullName>
    </recommendedName>
</protein>
<dbReference type="Proteomes" id="UP000261380">
    <property type="component" value="Unplaced"/>
</dbReference>
<dbReference type="GO" id="GO:0003779">
    <property type="term" value="F:actin binding"/>
    <property type="evidence" value="ECO:0007669"/>
    <property type="project" value="InterPro"/>
</dbReference>
<proteinExistence type="predicted"/>
<sequence>SFSRLCFPPPPAVTFQHDDEHDELNSEAEAELVSDGVSSQRSEEERVTEAEKNDRVKKQLQALSSELAEARDDTKKTQNDMLHAENVRAGRDKYKTLRQIRQGNTKQRIDEFESM</sequence>
<dbReference type="PANTHER" id="PTHR23281">
    <property type="entry name" value="MERLIN/MOESIN/EZRIN/RADIXIN"/>
    <property type="match status" value="1"/>
</dbReference>
<reference evidence="3" key="1">
    <citation type="submission" date="2025-08" db="UniProtKB">
        <authorList>
            <consortium name="Ensembl"/>
        </authorList>
    </citation>
    <scope>IDENTIFICATION</scope>
</reference>
<accession>A0A3B5LIV9</accession>
<organism evidence="3 4">
    <name type="scientific">Xiphophorus couchianus</name>
    <name type="common">Monterrey platyfish</name>
    <dbReference type="NCBI Taxonomy" id="32473"/>
    <lineage>
        <taxon>Eukaryota</taxon>
        <taxon>Metazoa</taxon>
        <taxon>Chordata</taxon>
        <taxon>Craniata</taxon>
        <taxon>Vertebrata</taxon>
        <taxon>Euteleostomi</taxon>
        <taxon>Actinopterygii</taxon>
        <taxon>Neopterygii</taxon>
        <taxon>Teleostei</taxon>
        <taxon>Neoteleostei</taxon>
        <taxon>Acanthomorphata</taxon>
        <taxon>Ovalentaria</taxon>
        <taxon>Atherinomorphae</taxon>
        <taxon>Cyprinodontiformes</taxon>
        <taxon>Poeciliidae</taxon>
        <taxon>Poeciliinae</taxon>
        <taxon>Xiphophorus</taxon>
    </lineage>
</organism>
<dbReference type="Ensembl" id="ENSXCOT00000010704.1">
    <property type="protein sequence ID" value="ENSXCOP00000010580.1"/>
    <property type="gene ID" value="ENSXCOG00000008001.1"/>
</dbReference>